<evidence type="ECO:0000313" key="4">
    <source>
        <dbReference type="Proteomes" id="UP000772196"/>
    </source>
</evidence>
<evidence type="ECO:0008006" key="5">
    <source>
        <dbReference type="Google" id="ProtNLM"/>
    </source>
</evidence>
<dbReference type="Proteomes" id="UP000772196">
    <property type="component" value="Unassembled WGS sequence"/>
</dbReference>
<keyword evidence="2" id="KW-0812">Transmembrane</keyword>
<accession>A0ABX1GUP8</accession>
<feature type="region of interest" description="Disordered" evidence="1">
    <location>
        <begin position="181"/>
        <end position="254"/>
    </location>
</feature>
<protein>
    <recommendedName>
        <fullName evidence="5">DUF4232 domain-containing protein</fullName>
    </recommendedName>
</protein>
<name>A0ABX1GUP8_9ACTN</name>
<keyword evidence="2" id="KW-0472">Membrane</keyword>
<comment type="caution">
    <text evidence="3">The sequence shown here is derived from an EMBL/GenBank/DDBJ whole genome shotgun (WGS) entry which is preliminary data.</text>
</comment>
<evidence type="ECO:0000313" key="3">
    <source>
        <dbReference type="EMBL" id="NKI39789.1"/>
    </source>
</evidence>
<dbReference type="EMBL" id="JAAWWP010000001">
    <property type="protein sequence ID" value="NKI39789.1"/>
    <property type="molecule type" value="Genomic_DNA"/>
</dbReference>
<sequence length="291" mass="30933">MTGPGPLVGAVPAAAAESSPVAAPARECAARGAEFPVRARLDAAGEPRLRAGAAPRNWTVELTNTTRTRCRALHPLLVLVDSGGTLRPGQVRMEFHDGGRWRPVQREHTDRGETIGVFAGPGFEGFGLSAGDTRRVRMRLAFARDAAPDELTAEVTVVRRRGGDGDWFGQSAPHRFTLLSATGRAPEATERPEPPEGPLTEESRQGESRESAGHPEPGRPESGHPEPGDTGAADTTGGHGLPDSWPRPELARTGQRHLPQLTALAAVFLLTGTVLLRLARKLARKTPRGPA</sequence>
<feature type="transmembrane region" description="Helical" evidence="2">
    <location>
        <begin position="261"/>
        <end position="279"/>
    </location>
</feature>
<evidence type="ECO:0000256" key="1">
    <source>
        <dbReference type="SAM" id="MobiDB-lite"/>
    </source>
</evidence>
<keyword evidence="4" id="KW-1185">Reference proteome</keyword>
<organism evidence="3 4">
    <name type="scientific">Streptomyces physcomitrii</name>
    <dbReference type="NCBI Taxonomy" id="2724184"/>
    <lineage>
        <taxon>Bacteria</taxon>
        <taxon>Bacillati</taxon>
        <taxon>Actinomycetota</taxon>
        <taxon>Actinomycetes</taxon>
        <taxon>Kitasatosporales</taxon>
        <taxon>Streptomycetaceae</taxon>
        <taxon>Streptomyces</taxon>
    </lineage>
</organism>
<reference evidence="3 4" key="1">
    <citation type="submission" date="2020-04" db="EMBL/GenBank/DDBJ databases">
        <title>Phylogenetic Diversity and Antibacterial Activity against Ralstonia solanacearum of Endophytic Actinomycete Isolated from Moss.</title>
        <authorList>
            <person name="Zhuang X."/>
        </authorList>
    </citation>
    <scope>NUCLEOTIDE SEQUENCE [LARGE SCALE GENOMIC DNA]</scope>
    <source>
        <strain evidence="3 4">LD120</strain>
    </source>
</reference>
<dbReference type="RefSeq" id="WP_168534744.1">
    <property type="nucleotide sequence ID" value="NZ_JAAWWP010000001.1"/>
</dbReference>
<proteinExistence type="predicted"/>
<keyword evidence="2" id="KW-1133">Transmembrane helix</keyword>
<evidence type="ECO:0000256" key="2">
    <source>
        <dbReference type="SAM" id="Phobius"/>
    </source>
</evidence>
<gene>
    <name evidence="3" type="ORF">HFV08_00665</name>
</gene>
<feature type="compositionally biased region" description="Basic and acidic residues" evidence="1">
    <location>
        <begin position="201"/>
        <end position="227"/>
    </location>
</feature>